<gene>
    <name evidence="1" type="ORF">DPMN_105702</name>
</gene>
<protein>
    <submittedName>
        <fullName evidence="1">Uncharacterized protein</fullName>
    </submittedName>
</protein>
<evidence type="ECO:0000313" key="1">
    <source>
        <dbReference type="EMBL" id="KAH3832415.1"/>
    </source>
</evidence>
<accession>A0A9D4K3P1</accession>
<dbReference type="SUPFAM" id="SSF52949">
    <property type="entry name" value="Macro domain-like"/>
    <property type="match status" value="1"/>
</dbReference>
<keyword evidence="2" id="KW-1185">Reference proteome</keyword>
<dbReference type="Gene3D" id="3.40.220.10">
    <property type="entry name" value="Leucine Aminopeptidase, subunit E, domain 1"/>
    <property type="match status" value="1"/>
</dbReference>
<proteinExistence type="predicted"/>
<reference evidence="1" key="2">
    <citation type="submission" date="2020-11" db="EMBL/GenBank/DDBJ databases">
        <authorList>
            <person name="McCartney M.A."/>
            <person name="Auch B."/>
            <person name="Kono T."/>
            <person name="Mallez S."/>
            <person name="Becker A."/>
            <person name="Gohl D.M."/>
            <person name="Silverstein K.A.T."/>
            <person name="Koren S."/>
            <person name="Bechman K.B."/>
            <person name="Herman A."/>
            <person name="Abrahante J.E."/>
            <person name="Garbe J."/>
        </authorList>
    </citation>
    <scope>NUCLEOTIDE SEQUENCE</scope>
    <source>
        <strain evidence="1">Duluth1</strain>
        <tissue evidence="1">Whole animal</tissue>
    </source>
</reference>
<comment type="caution">
    <text evidence="1">The sequence shown here is derived from an EMBL/GenBank/DDBJ whole genome shotgun (WGS) entry which is preliminary data.</text>
</comment>
<organism evidence="1 2">
    <name type="scientific">Dreissena polymorpha</name>
    <name type="common">Zebra mussel</name>
    <name type="synonym">Mytilus polymorpha</name>
    <dbReference type="NCBI Taxonomy" id="45954"/>
    <lineage>
        <taxon>Eukaryota</taxon>
        <taxon>Metazoa</taxon>
        <taxon>Spiralia</taxon>
        <taxon>Lophotrochozoa</taxon>
        <taxon>Mollusca</taxon>
        <taxon>Bivalvia</taxon>
        <taxon>Autobranchia</taxon>
        <taxon>Heteroconchia</taxon>
        <taxon>Euheterodonta</taxon>
        <taxon>Imparidentia</taxon>
        <taxon>Neoheterodontei</taxon>
        <taxon>Myida</taxon>
        <taxon>Dreissenoidea</taxon>
        <taxon>Dreissenidae</taxon>
        <taxon>Dreissena</taxon>
    </lineage>
</organism>
<name>A0A9D4K3P1_DREPO</name>
<dbReference type="InterPro" id="IPR043472">
    <property type="entry name" value="Macro_dom-like"/>
</dbReference>
<dbReference type="AlphaFoldDB" id="A0A9D4K3P1"/>
<dbReference type="EMBL" id="JAIWYP010000004">
    <property type="protein sequence ID" value="KAH3832415.1"/>
    <property type="molecule type" value="Genomic_DNA"/>
</dbReference>
<reference evidence="1" key="1">
    <citation type="journal article" date="2019" name="bioRxiv">
        <title>The Genome of the Zebra Mussel, Dreissena polymorpha: A Resource for Invasive Species Research.</title>
        <authorList>
            <person name="McCartney M.A."/>
            <person name="Auch B."/>
            <person name="Kono T."/>
            <person name="Mallez S."/>
            <person name="Zhang Y."/>
            <person name="Obille A."/>
            <person name="Becker A."/>
            <person name="Abrahante J.E."/>
            <person name="Garbe J."/>
            <person name="Badalamenti J.P."/>
            <person name="Herman A."/>
            <person name="Mangelson H."/>
            <person name="Liachko I."/>
            <person name="Sullivan S."/>
            <person name="Sone E.D."/>
            <person name="Koren S."/>
            <person name="Silverstein K.A.T."/>
            <person name="Beckman K.B."/>
            <person name="Gohl D.M."/>
        </authorList>
    </citation>
    <scope>NUCLEOTIDE SEQUENCE</scope>
    <source>
        <strain evidence="1">Duluth1</strain>
        <tissue evidence="1">Whole animal</tissue>
    </source>
</reference>
<sequence>MGNTSQKVHRHRNTPFCERKKLTLGKGHVNVCFIKGDLRREEVDVIVCTASKLLDLRKGHASNKILKAAGDSMAAEVQRSYPHGIDYDEVAVVQSGNLTCRNVYFVALPEAGTSGSDDKVSTMLVHRRIFAWGT</sequence>
<evidence type="ECO:0000313" key="2">
    <source>
        <dbReference type="Proteomes" id="UP000828390"/>
    </source>
</evidence>
<dbReference type="Proteomes" id="UP000828390">
    <property type="component" value="Unassembled WGS sequence"/>
</dbReference>